<feature type="compositionally biased region" description="Acidic residues" evidence="1">
    <location>
        <begin position="216"/>
        <end position="228"/>
    </location>
</feature>
<evidence type="ECO:0000313" key="3">
    <source>
        <dbReference type="EMBL" id="KZV82559.1"/>
    </source>
</evidence>
<evidence type="ECO:0000313" key="5">
    <source>
        <dbReference type="Proteomes" id="UP000077266"/>
    </source>
</evidence>
<protein>
    <submittedName>
        <fullName evidence="2">Uncharacterized protein</fullName>
    </submittedName>
</protein>
<proteinExistence type="predicted"/>
<evidence type="ECO:0000256" key="1">
    <source>
        <dbReference type="SAM" id="MobiDB-lite"/>
    </source>
</evidence>
<organism evidence="2 5">
    <name type="scientific">Exidia glandulosa HHB12029</name>
    <dbReference type="NCBI Taxonomy" id="1314781"/>
    <lineage>
        <taxon>Eukaryota</taxon>
        <taxon>Fungi</taxon>
        <taxon>Dikarya</taxon>
        <taxon>Basidiomycota</taxon>
        <taxon>Agaricomycotina</taxon>
        <taxon>Agaricomycetes</taxon>
        <taxon>Auriculariales</taxon>
        <taxon>Exidiaceae</taxon>
        <taxon>Exidia</taxon>
    </lineage>
</organism>
<dbReference type="Proteomes" id="UP000077266">
    <property type="component" value="Unassembled WGS sequence"/>
</dbReference>
<reference evidence="2 5" key="1">
    <citation type="journal article" date="2016" name="Mol. Biol. Evol.">
        <title>Comparative Genomics of Early-Diverging Mushroom-Forming Fungi Provides Insights into the Origins of Lignocellulose Decay Capabilities.</title>
        <authorList>
            <person name="Nagy L.G."/>
            <person name="Riley R."/>
            <person name="Tritt A."/>
            <person name="Adam C."/>
            <person name="Daum C."/>
            <person name="Floudas D."/>
            <person name="Sun H."/>
            <person name="Yadav J.S."/>
            <person name="Pangilinan J."/>
            <person name="Larsson K.H."/>
            <person name="Matsuura K."/>
            <person name="Barry K."/>
            <person name="Labutti K."/>
            <person name="Kuo R."/>
            <person name="Ohm R.A."/>
            <person name="Bhattacharya S.S."/>
            <person name="Shirouzu T."/>
            <person name="Yoshinaga Y."/>
            <person name="Martin F.M."/>
            <person name="Grigoriev I.V."/>
            <person name="Hibbett D.S."/>
        </authorList>
    </citation>
    <scope>NUCLEOTIDE SEQUENCE [LARGE SCALE GENOMIC DNA]</scope>
    <source>
        <strain evidence="2 5">HHB12029</strain>
    </source>
</reference>
<accession>A0A165BVU5</accession>
<dbReference type="STRING" id="1314781.A0A165BVU5"/>
<evidence type="ECO:0000313" key="2">
    <source>
        <dbReference type="EMBL" id="KZV81332.1"/>
    </source>
</evidence>
<name>A0A165BVU5_EXIGL</name>
<dbReference type="EMBL" id="KV426316">
    <property type="protein sequence ID" value="KZV82559.1"/>
    <property type="molecule type" value="Genomic_DNA"/>
</dbReference>
<dbReference type="OrthoDB" id="5343383at2759"/>
<feature type="region of interest" description="Disordered" evidence="1">
    <location>
        <begin position="212"/>
        <end position="234"/>
    </location>
</feature>
<dbReference type="EMBL" id="KV425991">
    <property type="protein sequence ID" value="KZV93327.1"/>
    <property type="molecule type" value="Genomic_DNA"/>
</dbReference>
<dbReference type="EMBL" id="KV426400">
    <property type="protein sequence ID" value="KZV81332.1"/>
    <property type="molecule type" value="Genomic_DNA"/>
</dbReference>
<keyword evidence="5" id="KW-1185">Reference proteome</keyword>
<dbReference type="AlphaFoldDB" id="A0A165BVU5"/>
<sequence>MPLLYSRDDTVNAVLQFYEQIIRHPHLDDSALVLPPPTGWDSITNVDGKNETVLDLLRHLPYLRPQGPYERLLVNYETIPVLHTDSHDRLGEDVYPLPAHCVYLTHSVDHLGTSLILDTNEGTITEFSHAGSHLTVPYEEYEALPETEKWKAHRTLPAAELLARWAERYDKLVWMLVPNPVRQPTTGRFYSRAEFELEEEDLVQQGLLNSWHAQDDDSNVDEDEDELDSQQRRARNAARKHVEVCAKAATRNVYYTYLRCGWPGHFDKERCAAELLELEKSRDAEERRRMDEANPDAALFD</sequence>
<gene>
    <name evidence="4" type="ORF">EXIGLDRAFT_613040</name>
    <name evidence="3" type="ORF">EXIGLDRAFT_626838</name>
    <name evidence="2" type="ORF">EXIGLDRAFT_628641</name>
</gene>
<evidence type="ECO:0000313" key="4">
    <source>
        <dbReference type="EMBL" id="KZV93327.1"/>
    </source>
</evidence>